<dbReference type="SMART" id="SM00769">
    <property type="entry name" value="WHy"/>
    <property type="match status" value="1"/>
</dbReference>
<gene>
    <name evidence="2" type="ORF">A3G31_09505</name>
</gene>
<evidence type="ECO:0000259" key="1">
    <source>
        <dbReference type="SMART" id="SM00769"/>
    </source>
</evidence>
<dbReference type="SUPFAM" id="SSF117070">
    <property type="entry name" value="LEA14-like"/>
    <property type="match status" value="1"/>
</dbReference>
<feature type="domain" description="Water stress and hypersensitive response" evidence="1">
    <location>
        <begin position="20"/>
        <end position="136"/>
    </location>
</feature>
<dbReference type="Pfam" id="PF03168">
    <property type="entry name" value="LEA_2"/>
    <property type="match status" value="1"/>
</dbReference>
<protein>
    <recommendedName>
        <fullName evidence="1">Water stress and hypersensitive response domain-containing protein</fullName>
    </recommendedName>
</protein>
<dbReference type="Gene3D" id="2.60.40.1820">
    <property type="match status" value="1"/>
</dbReference>
<dbReference type="AlphaFoldDB" id="A0A1F7SLU4"/>
<organism evidence="2 3">
    <name type="scientific">Candidatus Schekmanbacteria bacterium RIFCSPLOWO2_12_FULL_38_15</name>
    <dbReference type="NCBI Taxonomy" id="1817883"/>
    <lineage>
        <taxon>Bacteria</taxon>
        <taxon>Candidatus Schekmaniibacteriota</taxon>
    </lineage>
</organism>
<sequence length="146" mass="16082">MLLFSPVSCSLKGAVKKCSFKADKITIRDLTNDGFKAVVTFKIKNPNWIGLTVEQLEYSILVNDKELGSGKTESRISIPGRGKTTVDVSVDVKLTEISGSLFKIFLAGKMEYQVKGKAVFSTLLGNVEYPFDLIKKIKPFKKNGVS</sequence>
<dbReference type="Proteomes" id="UP000178082">
    <property type="component" value="Unassembled WGS sequence"/>
</dbReference>
<reference evidence="2 3" key="1">
    <citation type="journal article" date="2016" name="Nat. Commun.">
        <title>Thousands of microbial genomes shed light on interconnected biogeochemical processes in an aquifer system.</title>
        <authorList>
            <person name="Anantharaman K."/>
            <person name="Brown C.T."/>
            <person name="Hug L.A."/>
            <person name="Sharon I."/>
            <person name="Castelle C.J."/>
            <person name="Probst A.J."/>
            <person name="Thomas B.C."/>
            <person name="Singh A."/>
            <person name="Wilkins M.J."/>
            <person name="Karaoz U."/>
            <person name="Brodie E.L."/>
            <person name="Williams K.H."/>
            <person name="Hubbard S.S."/>
            <person name="Banfield J.F."/>
        </authorList>
    </citation>
    <scope>NUCLEOTIDE SEQUENCE [LARGE SCALE GENOMIC DNA]</scope>
</reference>
<dbReference type="EMBL" id="MGDI01000007">
    <property type="protein sequence ID" value="OGL54749.1"/>
    <property type="molecule type" value="Genomic_DNA"/>
</dbReference>
<comment type="caution">
    <text evidence="2">The sequence shown here is derived from an EMBL/GenBank/DDBJ whole genome shotgun (WGS) entry which is preliminary data.</text>
</comment>
<evidence type="ECO:0000313" key="2">
    <source>
        <dbReference type="EMBL" id="OGL54749.1"/>
    </source>
</evidence>
<name>A0A1F7SLU4_9BACT</name>
<dbReference type="InterPro" id="IPR013990">
    <property type="entry name" value="WHy-dom"/>
</dbReference>
<dbReference type="InterPro" id="IPR004864">
    <property type="entry name" value="LEA_2"/>
</dbReference>
<evidence type="ECO:0000313" key="3">
    <source>
        <dbReference type="Proteomes" id="UP000178082"/>
    </source>
</evidence>
<accession>A0A1F7SLU4</accession>
<dbReference type="GO" id="GO:0009269">
    <property type="term" value="P:response to desiccation"/>
    <property type="evidence" value="ECO:0007669"/>
    <property type="project" value="InterPro"/>
</dbReference>
<proteinExistence type="predicted"/>